<evidence type="ECO:0000313" key="2">
    <source>
        <dbReference type="Proteomes" id="UP000824881"/>
    </source>
</evidence>
<dbReference type="Proteomes" id="UP000824881">
    <property type="component" value="Unassembled WGS sequence"/>
</dbReference>
<dbReference type="EMBL" id="WQMT02000009">
    <property type="protein sequence ID" value="KAG9219572.1"/>
    <property type="molecule type" value="Genomic_DNA"/>
</dbReference>
<evidence type="ECO:0000313" key="1">
    <source>
        <dbReference type="EMBL" id="KAG9219572.1"/>
    </source>
</evidence>
<sequence length="1836" mass="204783">MPQSPEAELFLNRVLALPDGPVVLDDVLQPSLEDEAVLRTLFATDRGNARLQDIHVGLIDVFDAPSAIRTTRARTVKDEEDLSAQHIMPLAADDRRKEGSPCSVETLEDFKKNWAVFTEGSLSALPLGKHGWDNVVAAGGSVLACVAPVPDEAKTSKRNMRKWYHTEKYPTSDVDLFLYGLTAEQAEVRINEVYEAVRDSVPWDVTCVRTKHTVSIHSQYPYRSVQIVLRLYSSPAEILAGFDIDAPCVAYDGQTLWANPRSVIAMMRQSNTVDMTRRSPSYEVRLCKYAARGFEVYVPTLKRQDIDPTIYERAIGRVTGLARLLVLEKLADPDARSSFVEYRRNLRGRPNQSSSYHRRGSKYKGDLKAEKSILDDLAMNDYDVTSLHIPYGPGWDARRIDKLIYQTDLGMNSPFNPKNKNRRLHRHPAFFGTMHECLEDCCEASSLANNLCSANEHIFHSVARNPSMMMKRNFKRPKMTRIFVDESGLHFSVHPIHLHCNVFSFIEEDPGRQSMTGSFNPIDVGEWCEQAYIGPTERLFSAIAAGERAIVKALIDEQEQLDIVEAEALKAEAIEVDRTADNKKGGDAEVEKKISHKQRYVNRRDHVGRTALHFAILCKREDIACDLIDAGIRITARLFDGRTALHLAAQLDQTGIVQKLLKKSQDNEVAAIKAGLLEKPDVVMGDASDTKVRDSSEDDWSSEGDDDDDVEMTDAEDEDDEGEGEGDDGDKAQASGKKDDKGNTPVEVTNSATDLPEDEDDLDILKINEPDWDLAFTPLHYAALYASVPVLDLLIGAQADVTLATKANSYDAPAFHPLTLTIIRSDAKAASLVAERLIRAGAKSSAADNVYYTIFHWAVAANQIRVVQTILERDEGASTVIDFPQMNYSGIVFPIITAISKGNYAMVALLMAYGAKLSYKEEEISDLVAKGKVNFGYSVHGPLSKVHHPIEVAVAKFDTVTDILLAFGADPNVWIKSSFEYSSDGKKTVLDWLQGAIPWIDTRIAAEEQPPAEAPVAFATKGSVWETFLATYQDSLEEVRKAQQANNAVTDSSDRLRNLKEIKSYLVYVQTQLKGNGAKLGREVDPPLAGQSPMKLEFESDATVTATAVYEEAPYALIIDNYYNAPPVPMALKKSYDELYEACLNGDNAKLEELCLPPKSGKTQSRLLQITVTMRDPKNHWRKQGFTPLFAAIHAGHWSTARLIMAIATAQYKPTEEEEKTEFTTKNIHLDSDDSGSEDSDDSDMTVDQREFEFTDVANRPSEIECTINPKALLDMAYEGITTDYEGKLMVQDISYFVKAICAKDLEAFKHIASMYANLKKPSPLDTSLMDVILKYDCPEILEEYIRRSGYGIAVKLDPKDEEELRASNDGDRVYLGLNVHGKKRADLARKNDPNAQQVVQDETPLVWRAAAAGAGNIVEFLHGDKVLAAYRHYASSYTDERALKLGRYKNLDTALPELLGWTINAFGESPLTAAIISRKLDIVKRLYKLAPKLMSEGMKQRLKFVGFNPTQIAIHRNCEPPLVDFLLANGGVVLDWHQGSKANLFHYLCEFGGIELFDFLAKKLSQDQVLSALVQPSRSTSSTPLHIAVDNGYIRIVERILNISREALTIRNRNGATPLHLAVHRGYARIAKILIDAGPPELLATENGVGETPIETASFRETVWRTRSYISAVKGDPSGLPFRSVGVRSVFNLAEKERTVPELREMLTDLIGKGKLNPSESRTQQLLSFASKLEQTLELERRKAQKQEDGEELKTDSCDKEATFKVVAEATAKHHLLRQLVHLIDVQKVVLGGMPEGNALEVKEWADDELEPEEDEEQVQRRRSHMLRFLSVHDL</sequence>
<gene>
    <name evidence="1" type="ORF">CCMSSC00406_0008221</name>
</gene>
<accession>A0ACB7IMZ2</accession>
<protein>
    <submittedName>
        <fullName evidence="1">Uncharacterized protein</fullName>
    </submittedName>
</protein>
<name>A0ACB7IMZ2_PLECO</name>
<proteinExistence type="predicted"/>
<organism evidence="1 2">
    <name type="scientific">Pleurotus cornucopiae</name>
    <name type="common">Cornucopia mushroom</name>
    <dbReference type="NCBI Taxonomy" id="5321"/>
    <lineage>
        <taxon>Eukaryota</taxon>
        <taxon>Fungi</taxon>
        <taxon>Dikarya</taxon>
        <taxon>Basidiomycota</taxon>
        <taxon>Agaricomycotina</taxon>
        <taxon>Agaricomycetes</taxon>
        <taxon>Agaricomycetidae</taxon>
        <taxon>Agaricales</taxon>
        <taxon>Pleurotineae</taxon>
        <taxon>Pleurotaceae</taxon>
        <taxon>Pleurotus</taxon>
    </lineage>
</organism>
<reference evidence="1 2" key="1">
    <citation type="journal article" date="2021" name="Appl. Environ. Microbiol.">
        <title>Genetic linkage and physical mapping for an oyster mushroom Pleurotus cornucopiae and QTL analysis for the trait cap color.</title>
        <authorList>
            <person name="Zhang Y."/>
            <person name="Gao W."/>
            <person name="Sonnenberg A."/>
            <person name="Chen Q."/>
            <person name="Zhang J."/>
            <person name="Huang C."/>
        </authorList>
    </citation>
    <scope>NUCLEOTIDE SEQUENCE [LARGE SCALE GENOMIC DNA]</scope>
    <source>
        <strain evidence="1">CCMSSC00406</strain>
    </source>
</reference>
<comment type="caution">
    <text evidence="1">The sequence shown here is derived from an EMBL/GenBank/DDBJ whole genome shotgun (WGS) entry which is preliminary data.</text>
</comment>
<keyword evidence="2" id="KW-1185">Reference proteome</keyword>